<gene>
    <name evidence="2" type="ORF">UXM345_LOCUS27315</name>
</gene>
<dbReference type="AlphaFoldDB" id="A0A820AGX2"/>
<evidence type="ECO:0000313" key="3">
    <source>
        <dbReference type="Proteomes" id="UP000663842"/>
    </source>
</evidence>
<name>A0A820AGX2_9BILA</name>
<protein>
    <submittedName>
        <fullName evidence="2">Uncharacterized protein</fullName>
    </submittedName>
</protein>
<dbReference type="InterPro" id="IPR001611">
    <property type="entry name" value="Leu-rich_rpt"/>
</dbReference>
<dbReference type="SUPFAM" id="SSF52047">
    <property type="entry name" value="RNI-like"/>
    <property type="match status" value="2"/>
</dbReference>
<evidence type="ECO:0000256" key="1">
    <source>
        <dbReference type="ARBA" id="ARBA00022737"/>
    </source>
</evidence>
<dbReference type="EMBL" id="CAJOBF010005857">
    <property type="protein sequence ID" value="CAF4188985.1"/>
    <property type="molecule type" value="Genomic_DNA"/>
</dbReference>
<organism evidence="2 3">
    <name type="scientific">Rotaria magnacalcarata</name>
    <dbReference type="NCBI Taxonomy" id="392030"/>
    <lineage>
        <taxon>Eukaryota</taxon>
        <taxon>Metazoa</taxon>
        <taxon>Spiralia</taxon>
        <taxon>Gnathifera</taxon>
        <taxon>Rotifera</taxon>
        <taxon>Eurotatoria</taxon>
        <taxon>Bdelloidea</taxon>
        <taxon>Philodinida</taxon>
        <taxon>Philodinidae</taxon>
        <taxon>Rotaria</taxon>
    </lineage>
</organism>
<keyword evidence="1" id="KW-0677">Repeat</keyword>
<dbReference type="PANTHER" id="PTHR24111">
    <property type="entry name" value="LEUCINE-RICH REPEAT-CONTAINING PROTEIN 34"/>
    <property type="match status" value="1"/>
</dbReference>
<dbReference type="InterPro" id="IPR052201">
    <property type="entry name" value="LRR-containing_regulator"/>
</dbReference>
<accession>A0A820AGX2</accession>
<dbReference type="Gene3D" id="3.80.10.10">
    <property type="entry name" value="Ribonuclease Inhibitor"/>
    <property type="match status" value="4"/>
</dbReference>
<sequence length="709" mass="80760">MLEYKAKNMSWPIPCKLTYLKLRRCLYSEYLLLLLQLPCLKTLELEECIMKTENTCTPSSNISFISQLTCLIITDCSVPIEYLRSLILETPKLRHLKLCYRKEIFKSVVDIYDWEKFIRIELNFLDTCDFLVHYKIPPNDKINLQLILAPFLESFWVNEKRWFIGCEYVLGHSTILLYTISTNFNFYYYKDVCYAISAKNNNYHLIQRLHNDILTDGLKIISLESNAIGDNGARDLALALRNNKTLTTLDLTRNNIGIPGAEYFFESLQSFPVKVSFEENRDSCHLVEPVSRIKNDQSLTKFSLNKIHFKTVTAKYIADALQKNTVFIFSHHSNLFNRLLYIKTIEELDLSYNCIGTKEIIHFANILRENTMLITLNLNNNWLNAVSLQYLVQALKHNTTLRTLNLSYNYIGCDGVEYVTELLKTNKTLKALHLGANHSDKPEVRILVDGLECNTTIETLDSDKAFRKRRTYYAKVIESQTHRELIALEMGWAPIAETTIDSFFSTIANHPTLATLNMRQNLTSIDDLDHFGDILRNNMRLTTLCSEKNVIGNHGAENLASGLRDNMTLKTLILSSAQIGVAGAKSLADAIQNNTTLTTFVLKHDQIGVQGTEYLANMLKINKTLVDIDLTNNQISDDGAQLMADVLVQKETLSKLNLCMNNIGVRGAKSITNALQNNTTLTVLDLNQYIFKRGLQSGQAPNRGESNAF</sequence>
<dbReference type="SMART" id="SM00368">
    <property type="entry name" value="LRR_RI"/>
    <property type="match status" value="10"/>
</dbReference>
<reference evidence="2" key="1">
    <citation type="submission" date="2021-02" db="EMBL/GenBank/DDBJ databases">
        <authorList>
            <person name="Nowell W R."/>
        </authorList>
    </citation>
    <scope>NUCLEOTIDE SEQUENCE</scope>
</reference>
<feature type="non-terminal residue" evidence="2">
    <location>
        <position position="1"/>
    </location>
</feature>
<dbReference type="InterPro" id="IPR032675">
    <property type="entry name" value="LRR_dom_sf"/>
</dbReference>
<evidence type="ECO:0000313" key="2">
    <source>
        <dbReference type="EMBL" id="CAF4188985.1"/>
    </source>
</evidence>
<dbReference type="PANTHER" id="PTHR24111:SF0">
    <property type="entry name" value="LEUCINE-RICH REPEAT-CONTAINING PROTEIN"/>
    <property type="match status" value="1"/>
</dbReference>
<dbReference type="Pfam" id="PF13516">
    <property type="entry name" value="LRR_6"/>
    <property type="match status" value="6"/>
</dbReference>
<proteinExistence type="predicted"/>
<comment type="caution">
    <text evidence="2">The sequence shown here is derived from an EMBL/GenBank/DDBJ whole genome shotgun (WGS) entry which is preliminary data.</text>
</comment>
<dbReference type="Proteomes" id="UP000663842">
    <property type="component" value="Unassembled WGS sequence"/>
</dbReference>